<feature type="region of interest" description="Disordered" evidence="1">
    <location>
        <begin position="54"/>
        <end position="101"/>
    </location>
</feature>
<keyword evidence="3" id="KW-1185">Reference proteome</keyword>
<gene>
    <name evidence="2" type="ORF">DR999_PMT17258</name>
</gene>
<organism evidence="2 3">
    <name type="scientific">Platysternon megacephalum</name>
    <name type="common">big-headed turtle</name>
    <dbReference type="NCBI Taxonomy" id="55544"/>
    <lineage>
        <taxon>Eukaryota</taxon>
        <taxon>Metazoa</taxon>
        <taxon>Chordata</taxon>
        <taxon>Craniata</taxon>
        <taxon>Vertebrata</taxon>
        <taxon>Euteleostomi</taxon>
        <taxon>Archelosauria</taxon>
        <taxon>Testudinata</taxon>
        <taxon>Testudines</taxon>
        <taxon>Cryptodira</taxon>
        <taxon>Durocryptodira</taxon>
        <taxon>Testudinoidea</taxon>
        <taxon>Platysternidae</taxon>
        <taxon>Platysternon</taxon>
    </lineage>
</organism>
<reference evidence="2 3" key="1">
    <citation type="submission" date="2019-04" db="EMBL/GenBank/DDBJ databases">
        <title>Draft genome of the big-headed turtle Platysternon megacephalum.</title>
        <authorList>
            <person name="Gong S."/>
        </authorList>
    </citation>
    <scope>NUCLEOTIDE SEQUENCE [LARGE SCALE GENOMIC DNA]</scope>
    <source>
        <strain evidence="2">DO16091913</strain>
        <tissue evidence="2">Muscle</tissue>
    </source>
</reference>
<dbReference type="Proteomes" id="UP000297703">
    <property type="component" value="Unassembled WGS sequence"/>
</dbReference>
<reference evidence="2 3" key="2">
    <citation type="submission" date="2019-04" db="EMBL/GenBank/DDBJ databases">
        <title>The genome sequence of big-headed turtle.</title>
        <authorList>
            <person name="Gong S."/>
        </authorList>
    </citation>
    <scope>NUCLEOTIDE SEQUENCE [LARGE SCALE GENOMIC DNA]</scope>
    <source>
        <strain evidence="2">DO16091913</strain>
        <tissue evidence="2">Muscle</tissue>
    </source>
</reference>
<feature type="compositionally biased region" description="Polar residues" evidence="1">
    <location>
        <begin position="61"/>
        <end position="74"/>
    </location>
</feature>
<sequence length="113" mass="12160">MGPKGGLVALAQLLPGEERSRARCHTQNGRQSQPAVGDVPLRYPTMHCTFTSLSEWPPSPSASHNALPLSSSRASPIPQCAAPPLSHKTPPRPPHNALLPAPFFPRERQCLSL</sequence>
<dbReference type="EMBL" id="QXTE01000264">
    <property type="protein sequence ID" value="TFK00607.1"/>
    <property type="molecule type" value="Genomic_DNA"/>
</dbReference>
<name>A0A4D9DTH4_9SAUR</name>
<accession>A0A4D9DTH4</accession>
<evidence type="ECO:0000256" key="1">
    <source>
        <dbReference type="SAM" id="MobiDB-lite"/>
    </source>
</evidence>
<evidence type="ECO:0000313" key="3">
    <source>
        <dbReference type="Proteomes" id="UP000297703"/>
    </source>
</evidence>
<proteinExistence type="predicted"/>
<comment type="caution">
    <text evidence="2">The sequence shown here is derived from an EMBL/GenBank/DDBJ whole genome shotgun (WGS) entry which is preliminary data.</text>
</comment>
<evidence type="ECO:0000313" key="2">
    <source>
        <dbReference type="EMBL" id="TFK00607.1"/>
    </source>
</evidence>
<dbReference type="AlphaFoldDB" id="A0A4D9DTH4"/>
<protein>
    <submittedName>
        <fullName evidence="2">Protein BTG4</fullName>
    </submittedName>
</protein>